<comment type="caution">
    <text evidence="7">The sequence shown here is derived from an EMBL/GenBank/DDBJ whole genome shotgun (WGS) entry which is preliminary data.</text>
</comment>
<keyword evidence="8" id="KW-1185">Reference proteome</keyword>
<dbReference type="InterPro" id="IPR039425">
    <property type="entry name" value="RNA_pol_sigma-70-like"/>
</dbReference>
<dbReference type="Gene3D" id="1.10.10.10">
    <property type="entry name" value="Winged helix-like DNA-binding domain superfamily/Winged helix DNA-binding domain"/>
    <property type="match status" value="1"/>
</dbReference>
<reference evidence="8" key="1">
    <citation type="journal article" date="2019" name="Int. J. Syst. Evol. Microbiol.">
        <title>The Global Catalogue of Microorganisms (GCM) 10K type strain sequencing project: providing services to taxonomists for standard genome sequencing and annotation.</title>
        <authorList>
            <consortium name="The Broad Institute Genomics Platform"/>
            <consortium name="The Broad Institute Genome Sequencing Center for Infectious Disease"/>
            <person name="Wu L."/>
            <person name="Ma J."/>
        </authorList>
    </citation>
    <scope>NUCLEOTIDE SEQUENCE [LARGE SCALE GENOMIC DNA]</scope>
    <source>
        <strain evidence="8">CCUG 52468</strain>
    </source>
</reference>
<accession>A0ABW3RKV8</accession>
<dbReference type="PANTHER" id="PTHR43133">
    <property type="entry name" value="RNA POLYMERASE ECF-TYPE SIGMA FACTO"/>
    <property type="match status" value="1"/>
</dbReference>
<dbReference type="InterPro" id="IPR007627">
    <property type="entry name" value="RNA_pol_sigma70_r2"/>
</dbReference>
<dbReference type="InterPro" id="IPR014284">
    <property type="entry name" value="RNA_pol_sigma-70_dom"/>
</dbReference>
<evidence type="ECO:0000313" key="8">
    <source>
        <dbReference type="Proteomes" id="UP001597205"/>
    </source>
</evidence>
<dbReference type="RefSeq" id="WP_099371804.1">
    <property type="nucleotide sequence ID" value="NZ_JALXMZ010000024.1"/>
</dbReference>
<comment type="similarity">
    <text evidence="1">Belongs to the sigma-70 factor family. ECF subfamily.</text>
</comment>
<proteinExistence type="inferred from homology"/>
<dbReference type="InterPro" id="IPR013324">
    <property type="entry name" value="RNA_pol_sigma_r3/r4-like"/>
</dbReference>
<dbReference type="InterPro" id="IPR036388">
    <property type="entry name" value="WH-like_DNA-bd_sf"/>
</dbReference>
<dbReference type="EMBL" id="JBHTKY010000011">
    <property type="protein sequence ID" value="MFD1165786.1"/>
    <property type="molecule type" value="Genomic_DNA"/>
</dbReference>
<gene>
    <name evidence="7" type="ORF">ACFQ2C_09250</name>
</gene>
<evidence type="ECO:0000259" key="6">
    <source>
        <dbReference type="Pfam" id="PF04542"/>
    </source>
</evidence>
<evidence type="ECO:0000256" key="2">
    <source>
        <dbReference type="ARBA" id="ARBA00023015"/>
    </source>
</evidence>
<keyword evidence="3" id="KW-0731">Sigma factor</keyword>
<evidence type="ECO:0000313" key="7">
    <source>
        <dbReference type="EMBL" id="MFD1165786.1"/>
    </source>
</evidence>
<dbReference type="Pfam" id="PF04542">
    <property type="entry name" value="Sigma70_r2"/>
    <property type="match status" value="1"/>
</dbReference>
<protein>
    <submittedName>
        <fullName evidence="7">RNA polymerase sigma factor</fullName>
    </submittedName>
</protein>
<sequence length="191" mass="23075">MSNRTLSKQRNQTDEDLLGDYLREGDLRYLGDLYQRHSEMVYYVCLRYFKEPERSKDAVMQIFEELIDKVKKQDIQDFPRWLYVVSKNHCLMALRSAKNKVEIVTDNFVEFSMNLHQEENYQEREEQLLRLESCLDTLIEKQKRSIQLFFIEQKCYKEVVEITGYSMNDVKSFIQNGKRNLKNCMERNSHE</sequence>
<keyword evidence="5" id="KW-0804">Transcription</keyword>
<feature type="domain" description="RNA polymerase sigma-70 region 2" evidence="6">
    <location>
        <begin position="33"/>
        <end position="98"/>
    </location>
</feature>
<keyword evidence="2" id="KW-0805">Transcription regulation</keyword>
<evidence type="ECO:0000256" key="3">
    <source>
        <dbReference type="ARBA" id="ARBA00023082"/>
    </source>
</evidence>
<organism evidence="7 8">
    <name type="scientific">Sphingobacterium daejeonense</name>
    <dbReference type="NCBI Taxonomy" id="371142"/>
    <lineage>
        <taxon>Bacteria</taxon>
        <taxon>Pseudomonadati</taxon>
        <taxon>Bacteroidota</taxon>
        <taxon>Sphingobacteriia</taxon>
        <taxon>Sphingobacteriales</taxon>
        <taxon>Sphingobacteriaceae</taxon>
        <taxon>Sphingobacterium</taxon>
    </lineage>
</organism>
<dbReference type="NCBIfam" id="TIGR02937">
    <property type="entry name" value="sigma70-ECF"/>
    <property type="match status" value="1"/>
</dbReference>
<dbReference type="SUPFAM" id="SSF88946">
    <property type="entry name" value="Sigma2 domain of RNA polymerase sigma factors"/>
    <property type="match status" value="1"/>
</dbReference>
<evidence type="ECO:0000256" key="1">
    <source>
        <dbReference type="ARBA" id="ARBA00010641"/>
    </source>
</evidence>
<dbReference type="InterPro" id="IPR013325">
    <property type="entry name" value="RNA_pol_sigma_r2"/>
</dbReference>
<dbReference type="Gene3D" id="1.10.1740.10">
    <property type="match status" value="1"/>
</dbReference>
<dbReference type="Proteomes" id="UP001597205">
    <property type="component" value="Unassembled WGS sequence"/>
</dbReference>
<evidence type="ECO:0000256" key="5">
    <source>
        <dbReference type="ARBA" id="ARBA00023163"/>
    </source>
</evidence>
<dbReference type="SUPFAM" id="SSF88659">
    <property type="entry name" value="Sigma3 and sigma4 domains of RNA polymerase sigma factors"/>
    <property type="match status" value="1"/>
</dbReference>
<name>A0ABW3RKV8_9SPHI</name>
<keyword evidence="4" id="KW-0238">DNA-binding</keyword>
<dbReference type="PANTHER" id="PTHR43133:SF8">
    <property type="entry name" value="RNA POLYMERASE SIGMA FACTOR HI_1459-RELATED"/>
    <property type="match status" value="1"/>
</dbReference>
<evidence type="ECO:0000256" key="4">
    <source>
        <dbReference type="ARBA" id="ARBA00023125"/>
    </source>
</evidence>